<protein>
    <recommendedName>
        <fullName evidence="4">DUF3108 domain-containing protein</fullName>
    </recommendedName>
</protein>
<organism evidence="2 3">
    <name type="scientific">Hymenobacter elongatus</name>
    <dbReference type="NCBI Taxonomy" id="877208"/>
    <lineage>
        <taxon>Bacteria</taxon>
        <taxon>Pseudomonadati</taxon>
        <taxon>Bacteroidota</taxon>
        <taxon>Cytophagia</taxon>
        <taxon>Cytophagales</taxon>
        <taxon>Hymenobacteraceae</taxon>
        <taxon>Hymenobacter</taxon>
    </lineage>
</organism>
<sequence length="284" mass="30348">MRKIFLALPLLLVGCATPAYLPRTSANPFGGAAGTQLSVPISKLGPGRKPVLGPYQVTDVHRGWRSTRTRDQGPLRAGTTGSPVLDVLDLPYAQQLSTEDSKMEFQFGTSSPGGPGQSAAVYCGRQSVTQSVVAKGLLLGQLDPELRSRTTETFNALIVGPKLGQTNVWNLLLTTTNRTGFESDNPTPVIGLVGDADQVLLRIRLVARTPLPASAGRFAQLAQPLAGPGGVEIVHEGQRIAYLDYETISPDHALKVWIRDGLAPELRFLTTTTVATLLMKEGDL</sequence>
<evidence type="ECO:0000313" key="2">
    <source>
        <dbReference type="EMBL" id="TGE13930.1"/>
    </source>
</evidence>
<dbReference type="Proteomes" id="UP000297739">
    <property type="component" value="Unassembled WGS sequence"/>
</dbReference>
<keyword evidence="3" id="KW-1185">Reference proteome</keyword>
<accession>A0A4Z0PIJ0</accession>
<keyword evidence="1" id="KW-0732">Signal</keyword>
<dbReference type="EMBL" id="SRLD01000046">
    <property type="protein sequence ID" value="TGE13930.1"/>
    <property type="molecule type" value="Genomic_DNA"/>
</dbReference>
<dbReference type="PROSITE" id="PS51257">
    <property type="entry name" value="PROKAR_LIPOPROTEIN"/>
    <property type="match status" value="1"/>
</dbReference>
<feature type="chain" id="PRO_5021423615" description="DUF3108 domain-containing protein" evidence="1">
    <location>
        <begin position="22"/>
        <end position="284"/>
    </location>
</feature>
<comment type="caution">
    <text evidence="2">The sequence shown here is derived from an EMBL/GenBank/DDBJ whole genome shotgun (WGS) entry which is preliminary data.</text>
</comment>
<evidence type="ECO:0008006" key="4">
    <source>
        <dbReference type="Google" id="ProtNLM"/>
    </source>
</evidence>
<evidence type="ECO:0000313" key="3">
    <source>
        <dbReference type="Proteomes" id="UP000297739"/>
    </source>
</evidence>
<proteinExistence type="predicted"/>
<gene>
    <name evidence="2" type="ORF">E5J99_18220</name>
</gene>
<dbReference type="AlphaFoldDB" id="A0A4Z0PIJ0"/>
<name>A0A4Z0PIJ0_9BACT</name>
<reference evidence="2 3" key="1">
    <citation type="submission" date="2019-04" db="EMBL/GenBank/DDBJ databases">
        <authorList>
            <person name="Feng G."/>
            <person name="Zhang J."/>
            <person name="Zhu H."/>
        </authorList>
    </citation>
    <scope>NUCLEOTIDE SEQUENCE [LARGE SCALE GENOMIC DNA]</scope>
    <source>
        <strain evidence="2 3">JCM 17223</strain>
    </source>
</reference>
<dbReference type="RefSeq" id="WP_135499252.1">
    <property type="nucleotide sequence ID" value="NZ_SRLD01000046.1"/>
</dbReference>
<evidence type="ECO:0000256" key="1">
    <source>
        <dbReference type="SAM" id="SignalP"/>
    </source>
</evidence>
<dbReference type="OrthoDB" id="884564at2"/>
<feature type="signal peptide" evidence="1">
    <location>
        <begin position="1"/>
        <end position="21"/>
    </location>
</feature>